<gene>
    <name evidence="1" type="ORF">H2200_008505</name>
</gene>
<dbReference type="InterPro" id="IPR038883">
    <property type="entry name" value="AN11006-like"/>
</dbReference>
<evidence type="ECO:0000313" key="1">
    <source>
        <dbReference type="EMBL" id="KAJ9607432.1"/>
    </source>
</evidence>
<dbReference type="Proteomes" id="UP001172673">
    <property type="component" value="Unassembled WGS sequence"/>
</dbReference>
<accession>A0AA38X5Z0</accession>
<evidence type="ECO:0000313" key="2">
    <source>
        <dbReference type="Proteomes" id="UP001172673"/>
    </source>
</evidence>
<dbReference type="EMBL" id="JAPDRK010000012">
    <property type="protein sequence ID" value="KAJ9607432.1"/>
    <property type="molecule type" value="Genomic_DNA"/>
</dbReference>
<proteinExistence type="predicted"/>
<protein>
    <recommendedName>
        <fullName evidence="3">F-box domain-containing protein</fullName>
    </recommendedName>
</protein>
<dbReference type="PANTHER" id="PTHR42085">
    <property type="entry name" value="F-BOX DOMAIN-CONTAINING PROTEIN"/>
    <property type="match status" value="1"/>
</dbReference>
<evidence type="ECO:0008006" key="3">
    <source>
        <dbReference type="Google" id="ProtNLM"/>
    </source>
</evidence>
<organism evidence="1 2">
    <name type="scientific">Cladophialophora chaetospira</name>
    <dbReference type="NCBI Taxonomy" id="386627"/>
    <lineage>
        <taxon>Eukaryota</taxon>
        <taxon>Fungi</taxon>
        <taxon>Dikarya</taxon>
        <taxon>Ascomycota</taxon>
        <taxon>Pezizomycotina</taxon>
        <taxon>Eurotiomycetes</taxon>
        <taxon>Chaetothyriomycetidae</taxon>
        <taxon>Chaetothyriales</taxon>
        <taxon>Herpotrichiellaceae</taxon>
        <taxon>Cladophialophora</taxon>
    </lineage>
</organism>
<comment type="caution">
    <text evidence="1">The sequence shown here is derived from an EMBL/GenBank/DDBJ whole genome shotgun (WGS) entry which is preliminary data.</text>
</comment>
<keyword evidence="2" id="KW-1185">Reference proteome</keyword>
<sequence length="388" mass="45186">MRFAIRLAQQSPDRNIRLAACRMTATYTSKFQLKPPLPLQQLALQLPAQERELPDAESFRFLDLPGEIRNQIYQYFLHGLSINESDEYTGDQQQIQETIDQDAMKKTRSSLLSICRQINKEYTPLFYNTFSVVVHTPRRPIQAYAPWLYYGPETTMMVTRSTSENFQQEFLMPLEPYRMASIRHICYDASIWDHYVWLPQKFKVRHPLVSNVDRSGLSTNIDFEGLLHFARVLSQHKEQLAGLQQVTLTGRGDSDNDAYKLKVKQVDKENQVWKGWHVERRVVVALKYPPPRQSAFDQNAEVYSVRRVTLTFQKPDMEGQRAGEMLGRTTIRTRIIKIDHFEMEQHDAETYAQILAMKRWVEQTAFWGSDEVTFQMSSLAGDALPDPL</sequence>
<dbReference type="AlphaFoldDB" id="A0AA38X5Z0"/>
<reference evidence="1" key="1">
    <citation type="submission" date="2022-10" db="EMBL/GenBank/DDBJ databases">
        <title>Culturing micro-colonial fungi from biological soil crusts in the Mojave desert and describing Neophaeococcomyces mojavensis, and introducing the new genera and species Taxawa tesnikishii.</title>
        <authorList>
            <person name="Kurbessoian T."/>
            <person name="Stajich J.E."/>
        </authorList>
    </citation>
    <scope>NUCLEOTIDE SEQUENCE</scope>
    <source>
        <strain evidence="1">TK_41</strain>
    </source>
</reference>
<name>A0AA38X5Z0_9EURO</name>
<dbReference type="PANTHER" id="PTHR42085:SF2">
    <property type="entry name" value="F-BOX DOMAIN-CONTAINING PROTEIN"/>
    <property type="match status" value="1"/>
</dbReference>